<protein>
    <submittedName>
        <fullName evidence="1">Uncharacterized protein</fullName>
    </submittedName>
</protein>
<organism evidence="1 2">
    <name type="scientific">Clavelina lepadiformis</name>
    <name type="common">Light-bulb sea squirt</name>
    <name type="synonym">Ascidia lepadiformis</name>
    <dbReference type="NCBI Taxonomy" id="159417"/>
    <lineage>
        <taxon>Eukaryota</taxon>
        <taxon>Metazoa</taxon>
        <taxon>Chordata</taxon>
        <taxon>Tunicata</taxon>
        <taxon>Ascidiacea</taxon>
        <taxon>Aplousobranchia</taxon>
        <taxon>Clavelinidae</taxon>
        <taxon>Clavelina</taxon>
    </lineage>
</organism>
<accession>A0ABP0F1E6</accession>
<proteinExistence type="predicted"/>
<reference evidence="1 2" key="1">
    <citation type="submission" date="2024-02" db="EMBL/GenBank/DDBJ databases">
        <authorList>
            <person name="Daric V."/>
            <person name="Darras S."/>
        </authorList>
    </citation>
    <scope>NUCLEOTIDE SEQUENCE [LARGE SCALE GENOMIC DNA]</scope>
</reference>
<name>A0ABP0F1E6_CLALP</name>
<gene>
    <name evidence="1" type="ORF">CVLEPA_LOCUS3321</name>
</gene>
<sequence length="99" mass="11125">MLFDHHLVSAMTTAMAVATSHSVFPLSHTLYRLSDEEKKELAEKSKKILQSQGQIDVSIIIAYVNKKTHLREVLLNNMISFIETEAGSLFPKNNHSEGN</sequence>
<dbReference type="Proteomes" id="UP001642483">
    <property type="component" value="Unassembled WGS sequence"/>
</dbReference>
<dbReference type="EMBL" id="CAWYQH010000002">
    <property type="protein sequence ID" value="CAK8673538.1"/>
    <property type="molecule type" value="Genomic_DNA"/>
</dbReference>
<comment type="caution">
    <text evidence="1">The sequence shown here is derived from an EMBL/GenBank/DDBJ whole genome shotgun (WGS) entry which is preliminary data.</text>
</comment>
<evidence type="ECO:0000313" key="1">
    <source>
        <dbReference type="EMBL" id="CAK8673538.1"/>
    </source>
</evidence>
<evidence type="ECO:0000313" key="2">
    <source>
        <dbReference type="Proteomes" id="UP001642483"/>
    </source>
</evidence>
<keyword evidence="2" id="KW-1185">Reference proteome</keyword>